<feature type="compositionally biased region" description="Basic and acidic residues" evidence="1">
    <location>
        <begin position="74"/>
        <end position="86"/>
    </location>
</feature>
<dbReference type="EMBL" id="CADCVK010000029">
    <property type="protein sequence ID" value="CAA9465137.1"/>
    <property type="molecule type" value="Genomic_DNA"/>
</dbReference>
<reference evidence="2" key="1">
    <citation type="submission" date="2020-02" db="EMBL/GenBank/DDBJ databases">
        <authorList>
            <person name="Meier V. D."/>
        </authorList>
    </citation>
    <scope>NUCLEOTIDE SEQUENCE</scope>
    <source>
        <strain evidence="2">AVDCRST_MAG12</strain>
    </source>
</reference>
<evidence type="ECO:0000313" key="2">
    <source>
        <dbReference type="EMBL" id="CAA9465137.1"/>
    </source>
</evidence>
<feature type="compositionally biased region" description="Basic and acidic residues" evidence="1">
    <location>
        <begin position="14"/>
        <end position="28"/>
    </location>
</feature>
<evidence type="ECO:0000256" key="1">
    <source>
        <dbReference type="SAM" id="MobiDB-lite"/>
    </source>
</evidence>
<feature type="region of interest" description="Disordered" evidence="1">
    <location>
        <begin position="14"/>
        <end position="42"/>
    </location>
</feature>
<organism evidence="2">
    <name type="scientific">uncultured Rubrobacteraceae bacterium</name>
    <dbReference type="NCBI Taxonomy" id="349277"/>
    <lineage>
        <taxon>Bacteria</taxon>
        <taxon>Bacillati</taxon>
        <taxon>Actinomycetota</taxon>
        <taxon>Rubrobacteria</taxon>
        <taxon>Rubrobacterales</taxon>
        <taxon>Rubrobacteraceae</taxon>
        <taxon>environmental samples</taxon>
    </lineage>
</organism>
<protein>
    <submittedName>
        <fullName evidence="2">Uncharacterized protein</fullName>
    </submittedName>
</protein>
<dbReference type="AlphaFoldDB" id="A0A6J4R627"/>
<proteinExistence type="predicted"/>
<accession>A0A6J4R627</accession>
<gene>
    <name evidence="2" type="ORF">AVDCRST_MAG12-229</name>
</gene>
<feature type="region of interest" description="Disordered" evidence="1">
    <location>
        <begin position="64"/>
        <end position="86"/>
    </location>
</feature>
<name>A0A6J4R627_9ACTN</name>
<sequence>MQLCEQRTLELRRVRDSHLPASREHERVGPTGEPQPLRAQRPRAELGVVGGEHAGVRTTLRARAEIAEPPPSERNNERVRAQAGER</sequence>